<sequence>MTNWPVFDDEQVEAVARVLRSGRVNAWTGPEVGEFETAFAKLVGSEHAIAMANGTVTLDTALRMLDLEPGDEVVVTPRSFVASASCIMLAGGLPVFADVDRDSQNITPDTIAPLIGPRTRGILAVHHAGWPCEMEEILDLANAHGLWVIEDCAQAHGAEIMGRHVGSFGAFGSFSFCQDKIMTTGGEGGLLVTNDETLFARAWSFKDHGKSLARVMELAEVPGFRWLHDGPPGTNLRMTGMQAALGLIQIYRLPDWQKIRQRNALLLAEALAENPLFRVPMPRPGITHAYYRLYAFLRPEALAHGWSRDRILDEIGAAGFPALTGSCPEIYRERVFTDEGLGPSARLPVAQELGETSLAFLVDPAQTDDRIAALADTLNAIARQAVRRSTRFAS</sequence>
<keyword evidence="6" id="KW-1185">Reference proteome</keyword>
<feature type="active site" description="Proton acceptor" evidence="2">
    <location>
        <position position="180"/>
    </location>
</feature>
<dbReference type="RefSeq" id="WP_121898800.1">
    <property type="nucleotide sequence ID" value="NZ_RCNT01000007.1"/>
</dbReference>
<protein>
    <submittedName>
        <fullName evidence="5">DegT/DnrJ/EryC1/StrS aminotransferase family protein</fullName>
    </submittedName>
</protein>
<keyword evidence="3 4" id="KW-0663">Pyridoxal phosphate</keyword>
<dbReference type="CDD" id="cd00616">
    <property type="entry name" value="AHBA_syn"/>
    <property type="match status" value="1"/>
</dbReference>
<dbReference type="InterPro" id="IPR015422">
    <property type="entry name" value="PyrdxlP-dep_Trfase_small"/>
</dbReference>
<dbReference type="InterPro" id="IPR015421">
    <property type="entry name" value="PyrdxlP-dep_Trfase_major"/>
</dbReference>
<feature type="modified residue" description="N6-(pyridoxal phosphate)lysine" evidence="3">
    <location>
        <position position="180"/>
    </location>
</feature>
<dbReference type="GO" id="GO:0000271">
    <property type="term" value="P:polysaccharide biosynthetic process"/>
    <property type="evidence" value="ECO:0007669"/>
    <property type="project" value="TreeGrafter"/>
</dbReference>
<dbReference type="PANTHER" id="PTHR30244:SF34">
    <property type="entry name" value="DTDP-4-AMINO-4,6-DIDEOXYGALACTOSE TRANSAMINASE"/>
    <property type="match status" value="1"/>
</dbReference>
<dbReference type="Proteomes" id="UP000281343">
    <property type="component" value="Unassembled WGS sequence"/>
</dbReference>
<dbReference type="GO" id="GO:0030170">
    <property type="term" value="F:pyridoxal phosphate binding"/>
    <property type="evidence" value="ECO:0007669"/>
    <property type="project" value="TreeGrafter"/>
</dbReference>
<keyword evidence="5" id="KW-0808">Transferase</keyword>
<name>A0A3L9XY49_9RHOB</name>
<evidence type="ECO:0000256" key="1">
    <source>
        <dbReference type="ARBA" id="ARBA00037999"/>
    </source>
</evidence>
<dbReference type="AlphaFoldDB" id="A0A3L9XY49"/>
<dbReference type="PANTHER" id="PTHR30244">
    <property type="entry name" value="TRANSAMINASE"/>
    <property type="match status" value="1"/>
</dbReference>
<evidence type="ECO:0000256" key="3">
    <source>
        <dbReference type="PIRSR" id="PIRSR000390-2"/>
    </source>
</evidence>
<dbReference type="InterPro" id="IPR000653">
    <property type="entry name" value="DegT/StrS_aminotransferase"/>
</dbReference>
<dbReference type="Gene3D" id="3.40.640.10">
    <property type="entry name" value="Type I PLP-dependent aspartate aminotransferase-like (Major domain)"/>
    <property type="match status" value="1"/>
</dbReference>
<evidence type="ECO:0000256" key="4">
    <source>
        <dbReference type="RuleBase" id="RU004508"/>
    </source>
</evidence>
<comment type="similarity">
    <text evidence="1 4">Belongs to the DegT/DnrJ/EryC1 family.</text>
</comment>
<evidence type="ECO:0000313" key="5">
    <source>
        <dbReference type="EMBL" id="RMA41541.1"/>
    </source>
</evidence>
<gene>
    <name evidence="5" type="ORF">D9R08_14640</name>
</gene>
<reference evidence="5 6" key="1">
    <citation type="submission" date="2018-10" db="EMBL/GenBank/DDBJ databases">
        <authorList>
            <person name="Jung H.S."/>
            <person name="Jeon C.O."/>
        </authorList>
    </citation>
    <scope>NUCLEOTIDE SEQUENCE [LARGE SCALE GENOMIC DNA]</scope>
    <source>
        <strain evidence="5 6">MA-7-27</strain>
    </source>
</reference>
<dbReference type="Pfam" id="PF01041">
    <property type="entry name" value="DegT_DnrJ_EryC1"/>
    <property type="match status" value="1"/>
</dbReference>
<evidence type="ECO:0000256" key="2">
    <source>
        <dbReference type="PIRSR" id="PIRSR000390-1"/>
    </source>
</evidence>
<proteinExistence type="inferred from homology"/>
<dbReference type="SUPFAM" id="SSF53383">
    <property type="entry name" value="PLP-dependent transferases"/>
    <property type="match status" value="1"/>
</dbReference>
<dbReference type="GO" id="GO:0008483">
    <property type="term" value="F:transaminase activity"/>
    <property type="evidence" value="ECO:0007669"/>
    <property type="project" value="UniProtKB-KW"/>
</dbReference>
<organism evidence="5 6">
    <name type="scientific">Rhodophyticola porphyridii</name>
    <dbReference type="NCBI Taxonomy" id="1852017"/>
    <lineage>
        <taxon>Bacteria</taxon>
        <taxon>Pseudomonadati</taxon>
        <taxon>Pseudomonadota</taxon>
        <taxon>Alphaproteobacteria</taxon>
        <taxon>Rhodobacterales</taxon>
        <taxon>Roseobacteraceae</taxon>
        <taxon>Rhodophyticola</taxon>
    </lineage>
</organism>
<keyword evidence="5" id="KW-0032">Aminotransferase</keyword>
<dbReference type="EMBL" id="RCNT01000007">
    <property type="protein sequence ID" value="RMA41541.1"/>
    <property type="molecule type" value="Genomic_DNA"/>
</dbReference>
<dbReference type="Gene3D" id="3.90.1150.10">
    <property type="entry name" value="Aspartate Aminotransferase, domain 1"/>
    <property type="match status" value="1"/>
</dbReference>
<accession>A0A3L9XY49</accession>
<dbReference type="OrthoDB" id="9768668at2"/>
<comment type="caution">
    <text evidence="5">The sequence shown here is derived from an EMBL/GenBank/DDBJ whole genome shotgun (WGS) entry which is preliminary data.</text>
</comment>
<evidence type="ECO:0000313" key="6">
    <source>
        <dbReference type="Proteomes" id="UP000281343"/>
    </source>
</evidence>
<dbReference type="InterPro" id="IPR015424">
    <property type="entry name" value="PyrdxlP-dep_Trfase"/>
</dbReference>
<dbReference type="PIRSF" id="PIRSF000390">
    <property type="entry name" value="PLP_StrS"/>
    <property type="match status" value="1"/>
</dbReference>